<feature type="signal peptide" evidence="11">
    <location>
        <begin position="1"/>
        <end position="27"/>
    </location>
</feature>
<proteinExistence type="predicted"/>
<feature type="chain" id="PRO_5043999049" description="Leucine-rich repeat-containing N-terminal plant-type domain-containing protein" evidence="11">
    <location>
        <begin position="28"/>
        <end position="471"/>
    </location>
</feature>
<dbReference type="InterPro" id="IPR032675">
    <property type="entry name" value="LRR_dom_sf"/>
</dbReference>
<comment type="subcellular location">
    <subcellularLocation>
        <location evidence="1">Membrane</location>
        <topology evidence="1">Single-pass type I membrane protein</topology>
    </subcellularLocation>
</comment>
<evidence type="ECO:0000256" key="11">
    <source>
        <dbReference type="SAM" id="SignalP"/>
    </source>
</evidence>
<dbReference type="Proteomes" id="UP001314170">
    <property type="component" value="Unassembled WGS sequence"/>
</dbReference>
<dbReference type="InterPro" id="IPR013210">
    <property type="entry name" value="LRR_N_plant-typ"/>
</dbReference>
<evidence type="ECO:0000256" key="3">
    <source>
        <dbReference type="ARBA" id="ARBA00022692"/>
    </source>
</evidence>
<keyword evidence="14" id="KW-1185">Reference proteome</keyword>
<dbReference type="InterPro" id="IPR001611">
    <property type="entry name" value="Leu-rich_rpt"/>
</dbReference>
<keyword evidence="7 10" id="KW-0472">Membrane</keyword>
<keyword evidence="9" id="KW-0325">Glycoprotein</keyword>
<keyword evidence="8" id="KW-0675">Receptor</keyword>
<evidence type="ECO:0000256" key="10">
    <source>
        <dbReference type="SAM" id="Phobius"/>
    </source>
</evidence>
<keyword evidence="2" id="KW-0433">Leucine-rich repeat</keyword>
<keyword evidence="4 11" id="KW-0732">Signal</keyword>
<evidence type="ECO:0000256" key="4">
    <source>
        <dbReference type="ARBA" id="ARBA00022729"/>
    </source>
</evidence>
<dbReference type="Pfam" id="PF00560">
    <property type="entry name" value="LRR_1"/>
    <property type="match status" value="1"/>
</dbReference>
<evidence type="ECO:0000313" key="14">
    <source>
        <dbReference type="Proteomes" id="UP001314170"/>
    </source>
</evidence>
<dbReference type="Gene3D" id="3.80.10.10">
    <property type="entry name" value="Ribonuclease Inhibitor"/>
    <property type="match status" value="2"/>
</dbReference>
<evidence type="ECO:0000256" key="8">
    <source>
        <dbReference type="ARBA" id="ARBA00023170"/>
    </source>
</evidence>
<evidence type="ECO:0000259" key="12">
    <source>
        <dbReference type="Pfam" id="PF08263"/>
    </source>
</evidence>
<accession>A0AAV1RQX7</accession>
<dbReference type="EMBL" id="CAWUPB010001157">
    <property type="protein sequence ID" value="CAK7339075.1"/>
    <property type="molecule type" value="Genomic_DNA"/>
</dbReference>
<dbReference type="Pfam" id="PF08263">
    <property type="entry name" value="LRRNT_2"/>
    <property type="match status" value="1"/>
</dbReference>
<dbReference type="InterPro" id="IPR046956">
    <property type="entry name" value="RLP23-like"/>
</dbReference>
<dbReference type="AlphaFoldDB" id="A0AAV1RQX7"/>
<dbReference type="PANTHER" id="PTHR48063">
    <property type="entry name" value="LRR RECEPTOR-LIKE KINASE"/>
    <property type="match status" value="1"/>
</dbReference>
<evidence type="ECO:0000256" key="6">
    <source>
        <dbReference type="ARBA" id="ARBA00022989"/>
    </source>
</evidence>
<dbReference type="GO" id="GO:0016020">
    <property type="term" value="C:membrane"/>
    <property type="evidence" value="ECO:0007669"/>
    <property type="project" value="UniProtKB-SubCell"/>
</dbReference>
<organism evidence="13 14">
    <name type="scientific">Dovyalis caffra</name>
    <dbReference type="NCBI Taxonomy" id="77055"/>
    <lineage>
        <taxon>Eukaryota</taxon>
        <taxon>Viridiplantae</taxon>
        <taxon>Streptophyta</taxon>
        <taxon>Embryophyta</taxon>
        <taxon>Tracheophyta</taxon>
        <taxon>Spermatophyta</taxon>
        <taxon>Magnoliopsida</taxon>
        <taxon>eudicotyledons</taxon>
        <taxon>Gunneridae</taxon>
        <taxon>Pentapetalae</taxon>
        <taxon>rosids</taxon>
        <taxon>fabids</taxon>
        <taxon>Malpighiales</taxon>
        <taxon>Salicaceae</taxon>
        <taxon>Flacourtieae</taxon>
        <taxon>Dovyalis</taxon>
    </lineage>
</organism>
<comment type="caution">
    <text evidence="13">The sequence shown here is derived from an EMBL/GenBank/DDBJ whole genome shotgun (WGS) entry which is preliminary data.</text>
</comment>
<dbReference type="SUPFAM" id="SSF52058">
    <property type="entry name" value="L domain-like"/>
    <property type="match status" value="1"/>
</dbReference>
<keyword evidence="6 10" id="KW-1133">Transmembrane helix</keyword>
<evidence type="ECO:0000313" key="13">
    <source>
        <dbReference type="EMBL" id="CAK7339075.1"/>
    </source>
</evidence>
<evidence type="ECO:0000256" key="9">
    <source>
        <dbReference type="ARBA" id="ARBA00023180"/>
    </source>
</evidence>
<sequence>MKISISFATLVPILLLCLSFPPTIALAFNHGNFTRVLCSSTERDALLKLKHDLTDPSNRLASWVSDEDCCRWHGIVRHGSTGHVIELNLRSLSFQEYHDTFHDVANRDYEDYTRLFFLSGKINPSLLNLKHLVHLDLSNNDFGGTHIPKFVGSPRSLKYLNLSRAWIWSGLNLGRAFDWLEVINDALPSLVRLHLSRRQLPPVPLLVNVNFSSLSIIDLSFTYYYSSIRVLKFPSWISHLKNPVSPNLGNNYFEGPIPNNLQNLTSLRELDPSGNQFNSSIPNRLYGFSCLELLNLGFNNLQGEVSSAIENMTSLIDLDLSDNYELEFNRGIPTSFKNLCNLKVLSLSSLKLETRYSREIPSGTQLQSFSPYEFMGNELCGPPLSKNCSGVGTTQDPKNRKNEDGDVIEFNWFYVSMALGFIVGFWSTVGPLLFNRRCGYVYFHFLDRLWDKIWLYFHVNLPNWKLWAYVS</sequence>
<keyword evidence="3 10" id="KW-0812">Transmembrane</keyword>
<evidence type="ECO:0000256" key="5">
    <source>
        <dbReference type="ARBA" id="ARBA00022737"/>
    </source>
</evidence>
<keyword evidence="5" id="KW-0677">Repeat</keyword>
<feature type="domain" description="Leucine-rich repeat-containing N-terminal plant-type" evidence="12">
    <location>
        <begin position="40"/>
        <end position="75"/>
    </location>
</feature>
<evidence type="ECO:0000256" key="7">
    <source>
        <dbReference type="ARBA" id="ARBA00023136"/>
    </source>
</evidence>
<reference evidence="13 14" key="1">
    <citation type="submission" date="2024-01" db="EMBL/GenBank/DDBJ databases">
        <authorList>
            <person name="Waweru B."/>
        </authorList>
    </citation>
    <scope>NUCLEOTIDE SEQUENCE [LARGE SCALE GENOMIC DNA]</scope>
</reference>
<feature type="transmembrane region" description="Helical" evidence="10">
    <location>
        <begin position="412"/>
        <end position="434"/>
    </location>
</feature>
<evidence type="ECO:0000256" key="2">
    <source>
        <dbReference type="ARBA" id="ARBA00022614"/>
    </source>
</evidence>
<gene>
    <name evidence="13" type="ORF">DCAF_LOCUS14123</name>
</gene>
<protein>
    <recommendedName>
        <fullName evidence="12">Leucine-rich repeat-containing N-terminal plant-type domain-containing protein</fullName>
    </recommendedName>
</protein>
<evidence type="ECO:0000256" key="1">
    <source>
        <dbReference type="ARBA" id="ARBA00004479"/>
    </source>
</evidence>
<name>A0AAV1RQX7_9ROSI</name>
<dbReference type="PANTHER" id="PTHR48063:SF98">
    <property type="entry name" value="LRR RECEPTOR-LIKE SERINE_THREONINE-PROTEIN KINASE FLS2"/>
    <property type="match status" value="1"/>
</dbReference>